<dbReference type="Proteomes" id="UP000515153">
    <property type="component" value="Unplaced"/>
</dbReference>
<reference evidence="2" key="2">
    <citation type="submission" date="2019-10" db="EMBL/GenBank/DDBJ databases">
        <authorList>
            <consortium name="NCBI Genome Project"/>
        </authorList>
    </citation>
    <scope>NUCLEOTIDE SEQUENCE</scope>
    <source>
        <strain evidence="2">NI907</strain>
    </source>
</reference>
<evidence type="ECO:0000313" key="1">
    <source>
        <dbReference type="Proteomes" id="UP000515153"/>
    </source>
</evidence>
<proteinExistence type="predicted"/>
<evidence type="ECO:0000313" key="2">
    <source>
        <dbReference type="RefSeq" id="XP_030985179.1"/>
    </source>
</evidence>
<keyword evidence="1" id="KW-1185">Reference proteome</keyword>
<organism evidence="1 2">
    <name type="scientific">Pyricularia grisea</name>
    <name type="common">Crabgrass-specific blast fungus</name>
    <name type="synonym">Magnaporthe grisea</name>
    <dbReference type="NCBI Taxonomy" id="148305"/>
    <lineage>
        <taxon>Eukaryota</taxon>
        <taxon>Fungi</taxon>
        <taxon>Dikarya</taxon>
        <taxon>Ascomycota</taxon>
        <taxon>Pezizomycotina</taxon>
        <taxon>Sordariomycetes</taxon>
        <taxon>Sordariomycetidae</taxon>
        <taxon>Magnaporthales</taxon>
        <taxon>Pyriculariaceae</taxon>
        <taxon>Pyricularia</taxon>
    </lineage>
</organism>
<reference evidence="2" key="1">
    <citation type="journal article" date="2019" name="Mol. Biol. Evol.">
        <title>Blast fungal genomes show frequent chromosomal changes, gene gains and losses, and effector gene turnover.</title>
        <authorList>
            <person name="Gomez Luciano L.B."/>
            <person name="Jason Tsai I."/>
            <person name="Chuma I."/>
            <person name="Tosa Y."/>
            <person name="Chen Y.H."/>
            <person name="Li J.Y."/>
            <person name="Li M.Y."/>
            <person name="Jade Lu M.Y."/>
            <person name="Nakayashiki H."/>
            <person name="Li W.H."/>
        </authorList>
    </citation>
    <scope>NUCLEOTIDE SEQUENCE</scope>
    <source>
        <strain evidence="2">NI907</strain>
    </source>
</reference>
<dbReference type="RefSeq" id="XP_030985179.1">
    <property type="nucleotide sequence ID" value="XM_031124867.1"/>
</dbReference>
<name>A0A6P8BDR4_PYRGI</name>
<gene>
    <name evidence="2" type="ORF">PgNI_04824</name>
</gene>
<dbReference type="AlphaFoldDB" id="A0A6P8BDR4"/>
<accession>A0A6P8BDR4</accession>
<dbReference type="GeneID" id="41959776"/>
<reference evidence="2" key="3">
    <citation type="submission" date="2025-08" db="UniProtKB">
        <authorList>
            <consortium name="RefSeq"/>
        </authorList>
    </citation>
    <scope>IDENTIFICATION</scope>
    <source>
        <strain evidence="2">NI907</strain>
    </source>
</reference>
<dbReference type="KEGG" id="pgri:PgNI_04824"/>
<protein>
    <submittedName>
        <fullName evidence="2">Uncharacterized protein</fullName>
    </submittedName>
</protein>
<sequence>MVSTCRYLPKVPIKMLRWTTYTKHDQTHRCRTALRRRDRSWGTDYYLMQLASA</sequence>